<comment type="caution">
    <text evidence="2">The sequence shown here is derived from an EMBL/GenBank/DDBJ whole genome shotgun (WGS) entry which is preliminary data.</text>
</comment>
<name>A0AAW2IB40_9NEOP</name>
<dbReference type="EMBL" id="JARGDH010000001">
    <property type="protein sequence ID" value="KAL0279582.1"/>
    <property type="molecule type" value="Genomic_DNA"/>
</dbReference>
<evidence type="ECO:0000256" key="1">
    <source>
        <dbReference type="SAM" id="MobiDB-lite"/>
    </source>
</evidence>
<feature type="compositionally biased region" description="Basic and acidic residues" evidence="1">
    <location>
        <begin position="25"/>
        <end position="34"/>
    </location>
</feature>
<sequence>MVNSEAQYLNAACSTVPVDDQGADMADRNSHTAEDDPTEETDSDLSFYGNVPSSFLIRNYARISVDAVTPTLSTLTEARSRLSYFQQRIRVPLQVLRPMTASLRGNGKACPSFWTAEEFRNHIRIHASTVSNPFGS</sequence>
<evidence type="ECO:0000313" key="2">
    <source>
        <dbReference type="EMBL" id="KAL0279582.1"/>
    </source>
</evidence>
<reference evidence="2" key="1">
    <citation type="journal article" date="2024" name="Gigascience">
        <title>Chromosome-level genome of the poultry shaft louse Menopon gallinae provides insight into the host-switching and adaptive evolution of parasitic lice.</title>
        <authorList>
            <person name="Xu Y."/>
            <person name="Ma L."/>
            <person name="Liu S."/>
            <person name="Liang Y."/>
            <person name="Liu Q."/>
            <person name="He Z."/>
            <person name="Tian L."/>
            <person name="Duan Y."/>
            <person name="Cai W."/>
            <person name="Li H."/>
            <person name="Song F."/>
        </authorList>
    </citation>
    <scope>NUCLEOTIDE SEQUENCE</scope>
    <source>
        <strain evidence="2">Cailab_2023a</strain>
    </source>
</reference>
<gene>
    <name evidence="2" type="ORF">PYX00_001106</name>
</gene>
<dbReference type="AlphaFoldDB" id="A0AAW2IB40"/>
<protein>
    <submittedName>
        <fullName evidence="2">Uncharacterized protein</fullName>
    </submittedName>
</protein>
<feature type="region of interest" description="Disordered" evidence="1">
    <location>
        <begin position="19"/>
        <end position="44"/>
    </location>
</feature>
<organism evidence="2">
    <name type="scientific">Menopon gallinae</name>
    <name type="common">poultry shaft louse</name>
    <dbReference type="NCBI Taxonomy" id="328185"/>
    <lineage>
        <taxon>Eukaryota</taxon>
        <taxon>Metazoa</taxon>
        <taxon>Ecdysozoa</taxon>
        <taxon>Arthropoda</taxon>
        <taxon>Hexapoda</taxon>
        <taxon>Insecta</taxon>
        <taxon>Pterygota</taxon>
        <taxon>Neoptera</taxon>
        <taxon>Paraneoptera</taxon>
        <taxon>Psocodea</taxon>
        <taxon>Troctomorpha</taxon>
        <taxon>Phthiraptera</taxon>
        <taxon>Amblycera</taxon>
        <taxon>Menoponidae</taxon>
        <taxon>Menopon</taxon>
    </lineage>
</organism>
<accession>A0AAW2IB40</accession>
<proteinExistence type="predicted"/>